<dbReference type="InterPro" id="IPR034660">
    <property type="entry name" value="DinB/YfiT-like"/>
</dbReference>
<dbReference type="InterPro" id="IPR024344">
    <property type="entry name" value="MDMPI_metal-binding"/>
</dbReference>
<dbReference type="SUPFAM" id="SSF55718">
    <property type="entry name" value="SCP-like"/>
    <property type="match status" value="1"/>
</dbReference>
<dbReference type="SUPFAM" id="SSF109854">
    <property type="entry name" value="DinB/YfiT-like putative metalloenzymes"/>
    <property type="match status" value="1"/>
</dbReference>
<gene>
    <name evidence="2" type="ORF">LX83_003148</name>
</gene>
<evidence type="ECO:0000313" key="2">
    <source>
        <dbReference type="EMBL" id="MCP2166289.1"/>
    </source>
</evidence>
<dbReference type="Gene3D" id="3.30.1050.10">
    <property type="entry name" value="SCP2 sterol-binding domain"/>
    <property type="match status" value="1"/>
</dbReference>
<reference evidence="2" key="1">
    <citation type="submission" date="2022-06" db="EMBL/GenBank/DDBJ databases">
        <title>Genomic Encyclopedia of Archaeal and Bacterial Type Strains, Phase II (KMG-II): from individual species to whole genera.</title>
        <authorList>
            <person name="Goeker M."/>
        </authorList>
    </citation>
    <scope>NUCLEOTIDE SEQUENCE</scope>
    <source>
        <strain evidence="2">DSM 43935</strain>
    </source>
</reference>
<evidence type="ECO:0000313" key="3">
    <source>
        <dbReference type="Proteomes" id="UP001206128"/>
    </source>
</evidence>
<dbReference type="RefSeq" id="WP_253771947.1">
    <property type="nucleotide sequence ID" value="NZ_JAMTCK010000006.1"/>
</dbReference>
<accession>A0AAE3GFC2</accession>
<dbReference type="AlphaFoldDB" id="A0AAE3GFC2"/>
<evidence type="ECO:0000259" key="1">
    <source>
        <dbReference type="Pfam" id="PF11716"/>
    </source>
</evidence>
<dbReference type="Proteomes" id="UP001206128">
    <property type="component" value="Unassembled WGS sequence"/>
</dbReference>
<dbReference type="GO" id="GO:0046872">
    <property type="term" value="F:metal ion binding"/>
    <property type="evidence" value="ECO:0007669"/>
    <property type="project" value="InterPro"/>
</dbReference>
<keyword evidence="3" id="KW-1185">Reference proteome</keyword>
<feature type="domain" description="Mycothiol-dependent maleylpyruvate isomerase metal-binding" evidence="1">
    <location>
        <begin position="16"/>
        <end position="157"/>
    </location>
</feature>
<dbReference type="Gene3D" id="1.20.120.450">
    <property type="entry name" value="dinb family like domain"/>
    <property type="match status" value="1"/>
</dbReference>
<comment type="caution">
    <text evidence="2">The sequence shown here is derived from an EMBL/GenBank/DDBJ whole genome shotgun (WGS) entry which is preliminary data.</text>
</comment>
<sequence>MSDSPWGPPLDARPVLRDTHQRLLALLADLSPTQWNAPTACAGWTVRDIANHLLGNVLGRLSRDRDQHQPLAPRPGEEFTAFLHRINDEWVRAAVRLSPRVLVALLASAGAELCAHWDGLDLAALGGSVSWAGPEPAPVWLDVAREYTECWVHQQQIREAVGAPRLDEPEFRAPVVDTFMRGLPHSLRAVPAAAGTTVVFTVTGDSGGSWTATRQDARWTLRRGGVAAPDATLATDADTFWRLCTRNLAPADADLRTSGDPALTAAAGRLVSIII</sequence>
<dbReference type="Pfam" id="PF11716">
    <property type="entry name" value="MDMPI_N"/>
    <property type="match status" value="1"/>
</dbReference>
<proteinExistence type="predicted"/>
<protein>
    <submittedName>
        <fullName evidence="2">TIGR03083 family protein</fullName>
    </submittedName>
</protein>
<organism evidence="2 3">
    <name type="scientific">Goodfellowiella coeruleoviolacea</name>
    <dbReference type="NCBI Taxonomy" id="334858"/>
    <lineage>
        <taxon>Bacteria</taxon>
        <taxon>Bacillati</taxon>
        <taxon>Actinomycetota</taxon>
        <taxon>Actinomycetes</taxon>
        <taxon>Pseudonocardiales</taxon>
        <taxon>Pseudonocardiaceae</taxon>
        <taxon>Goodfellowiella</taxon>
    </lineage>
</organism>
<dbReference type="EMBL" id="JAMTCK010000006">
    <property type="protein sequence ID" value="MCP2166289.1"/>
    <property type="molecule type" value="Genomic_DNA"/>
</dbReference>
<dbReference type="NCBIfam" id="TIGR03083">
    <property type="entry name" value="maleylpyruvate isomerase family mycothiol-dependent enzyme"/>
    <property type="match status" value="1"/>
</dbReference>
<dbReference type="InterPro" id="IPR036527">
    <property type="entry name" value="SCP2_sterol-bd_dom_sf"/>
</dbReference>
<dbReference type="InterPro" id="IPR017517">
    <property type="entry name" value="Maleyloyr_isom"/>
</dbReference>
<name>A0AAE3GFC2_9PSEU</name>